<name>C6LJ23_9FIRM</name>
<gene>
    <name evidence="1" type="ORF">BRYFOR_08657</name>
</gene>
<protein>
    <recommendedName>
        <fullName evidence="3">SH3b domain-containing protein</fullName>
    </recommendedName>
</protein>
<dbReference type="AlphaFoldDB" id="C6LJ23"/>
<evidence type="ECO:0008006" key="3">
    <source>
        <dbReference type="Google" id="ProtNLM"/>
    </source>
</evidence>
<comment type="caution">
    <text evidence="1">The sequence shown here is derived from an EMBL/GenBank/DDBJ whole genome shotgun (WGS) entry which is preliminary data.</text>
</comment>
<accession>C6LJ23</accession>
<dbReference type="eggNOG" id="COG0860">
    <property type="taxonomic scope" value="Bacteria"/>
</dbReference>
<dbReference type="RefSeq" id="WP_006863422.1">
    <property type="nucleotide sequence ID" value="NZ_ACCL02000019.1"/>
</dbReference>
<sequence length="110" mass="11680">MLANAKAMVEKHPGYEVYDWNGKQGYPEVAEGGSGDGMSNTDCPFIVKVSIPDLNIRKGAGTNTDKTGAYTGVGVFTITQVKSGSGSTLGWGKLKSGLSWISLDYCKRVN</sequence>
<reference evidence="1" key="1">
    <citation type="submission" date="2009-07" db="EMBL/GenBank/DDBJ databases">
        <authorList>
            <person name="Weinstock G."/>
            <person name="Sodergren E."/>
            <person name="Clifton S."/>
            <person name="Fulton L."/>
            <person name="Fulton B."/>
            <person name="Courtney L."/>
            <person name="Fronick C."/>
            <person name="Harrison M."/>
            <person name="Strong C."/>
            <person name="Farmer C."/>
            <person name="Delahaunty K."/>
            <person name="Markovic C."/>
            <person name="Hall O."/>
            <person name="Minx P."/>
            <person name="Tomlinson C."/>
            <person name="Mitreva M."/>
            <person name="Nelson J."/>
            <person name="Hou S."/>
            <person name="Wollam A."/>
            <person name="Pepin K.H."/>
            <person name="Johnson M."/>
            <person name="Bhonagiri V."/>
            <person name="Nash W.E."/>
            <person name="Warren W."/>
            <person name="Chinwalla A."/>
            <person name="Mardis E.R."/>
            <person name="Wilson R.K."/>
        </authorList>
    </citation>
    <scope>NUCLEOTIDE SEQUENCE [LARGE SCALE GENOMIC DNA]</scope>
    <source>
        <strain evidence="1">DSM 14469</strain>
    </source>
</reference>
<organism evidence="1 2">
    <name type="scientific">Marvinbryantia formatexigens DSM 14469</name>
    <dbReference type="NCBI Taxonomy" id="478749"/>
    <lineage>
        <taxon>Bacteria</taxon>
        <taxon>Bacillati</taxon>
        <taxon>Bacillota</taxon>
        <taxon>Clostridia</taxon>
        <taxon>Lachnospirales</taxon>
        <taxon>Lachnospiraceae</taxon>
        <taxon>Marvinbryantia</taxon>
    </lineage>
</organism>
<evidence type="ECO:0000313" key="2">
    <source>
        <dbReference type="Proteomes" id="UP000005561"/>
    </source>
</evidence>
<proteinExistence type="predicted"/>
<keyword evidence="2" id="KW-1185">Reference proteome</keyword>
<dbReference type="EMBL" id="ACCL02000019">
    <property type="protein sequence ID" value="EET59343.1"/>
    <property type="molecule type" value="Genomic_DNA"/>
</dbReference>
<dbReference type="STRING" id="168384.SAMN05660368_00804"/>
<dbReference type="Proteomes" id="UP000005561">
    <property type="component" value="Unassembled WGS sequence"/>
</dbReference>
<evidence type="ECO:0000313" key="1">
    <source>
        <dbReference type="EMBL" id="EET59343.1"/>
    </source>
</evidence>